<evidence type="ECO:0000313" key="4">
    <source>
        <dbReference type="WBParaSite" id="L893_g13327.t1"/>
    </source>
</evidence>
<sequence length="168" mass="19475">MLSKARSPLPLPTDLPTSCASLADSESRQEPHLQPHSNRRRGWPSHDSEERQETAKVSILLNLAEIRGELYYLFGLLCLGSWFVFNLWILRDYFFPWWFAPIYTETGLRKRKLELKKREYVMRSRMSNAFNISTTIAMPQYPQDCISLPMSSARDERKASSLDGVLFG</sequence>
<keyword evidence="3" id="KW-1185">Reference proteome</keyword>
<protein>
    <submittedName>
        <fullName evidence="4">Uncharacterized protein</fullName>
    </submittedName>
</protein>
<accession>A0A1I7Y6U2</accession>
<proteinExistence type="predicted"/>
<dbReference type="WBParaSite" id="L893_g13327.t1">
    <property type="protein sequence ID" value="L893_g13327.t1"/>
    <property type="gene ID" value="L893_g13327"/>
</dbReference>
<reference evidence="4" key="1">
    <citation type="submission" date="2016-11" db="UniProtKB">
        <authorList>
            <consortium name="WormBaseParasite"/>
        </authorList>
    </citation>
    <scope>IDENTIFICATION</scope>
</reference>
<evidence type="ECO:0000256" key="1">
    <source>
        <dbReference type="SAM" id="MobiDB-lite"/>
    </source>
</evidence>
<evidence type="ECO:0000256" key="2">
    <source>
        <dbReference type="SAM" id="Phobius"/>
    </source>
</evidence>
<keyword evidence="2" id="KW-0472">Membrane</keyword>
<keyword evidence="2" id="KW-1133">Transmembrane helix</keyword>
<feature type="transmembrane region" description="Helical" evidence="2">
    <location>
        <begin position="70"/>
        <end position="90"/>
    </location>
</feature>
<organism evidence="3 4">
    <name type="scientific">Steinernema glaseri</name>
    <dbReference type="NCBI Taxonomy" id="37863"/>
    <lineage>
        <taxon>Eukaryota</taxon>
        <taxon>Metazoa</taxon>
        <taxon>Ecdysozoa</taxon>
        <taxon>Nematoda</taxon>
        <taxon>Chromadorea</taxon>
        <taxon>Rhabditida</taxon>
        <taxon>Tylenchina</taxon>
        <taxon>Panagrolaimomorpha</taxon>
        <taxon>Strongyloidoidea</taxon>
        <taxon>Steinernematidae</taxon>
        <taxon>Steinernema</taxon>
    </lineage>
</organism>
<evidence type="ECO:0000313" key="3">
    <source>
        <dbReference type="Proteomes" id="UP000095287"/>
    </source>
</evidence>
<feature type="region of interest" description="Disordered" evidence="1">
    <location>
        <begin position="1"/>
        <end position="50"/>
    </location>
</feature>
<dbReference type="Proteomes" id="UP000095287">
    <property type="component" value="Unplaced"/>
</dbReference>
<name>A0A1I7Y6U2_9BILA</name>
<dbReference type="AlphaFoldDB" id="A0A1I7Y6U2"/>
<keyword evidence="2" id="KW-0812">Transmembrane</keyword>